<dbReference type="EMBL" id="JAVDXU010000001">
    <property type="protein sequence ID" value="MDR7268673.1"/>
    <property type="molecule type" value="Genomic_DNA"/>
</dbReference>
<accession>A0ABU1YIM1</accession>
<organism evidence="14 15">
    <name type="scientific">Roseateles saccharophilus</name>
    <name type="common">Pseudomonas saccharophila</name>
    <dbReference type="NCBI Taxonomy" id="304"/>
    <lineage>
        <taxon>Bacteria</taxon>
        <taxon>Pseudomonadati</taxon>
        <taxon>Pseudomonadota</taxon>
        <taxon>Betaproteobacteria</taxon>
        <taxon>Burkholderiales</taxon>
        <taxon>Sphaerotilaceae</taxon>
        <taxon>Roseateles</taxon>
    </lineage>
</organism>
<proteinExistence type="inferred from homology"/>
<keyword evidence="8 14" id="KW-0675">Receptor</keyword>
<comment type="similarity">
    <text evidence="2 10 11">Belongs to the TonB-dependent receptor family.</text>
</comment>
<sequence>MLTASQGAAGAEQTRNLADLSLEQLGDIEITSVSKREQRLGDAPASIYVITREAIQRAGVNTLAEALRLAPNLQVARINASQYAISARGFNAATANKLLVLVDGRSVYTPLYSGVFWETQDVSLSDIERIEVISGPGGTLWGANAVNGVINVITTSARNSVGTQAQAAAGNLSRAVSLRQGWRWDDGGALRAYAKYNKRRDSERASGIDANDGFEKLQLGFRADADIADGALTLQGDAYKQAIEQTNAADQRHHGANLLARWARSLDGGAALNLQGYVDRSWRDVPGSYTENLRVLDLDLQYLLAAGESSQWTLGGGYRQADDVVGSYGVLAFLPASRRLHWANVFAQYERTLSSATTLTLGARAEHNSYSGVEWMPSARLGWKLSPQLLLWSAVSRAVRTPSRTDVELFSPPQPPYLLAGGPGFRSEIANTLEAGLRAQPTETLSYSLTLFGSRYTSLRNYRRISATANTFILINAATANVYGVEAWGRWQVLRGWALQAGLTAMHERFSGAGILSIAPGNDPPFQARLQSSWSLADGVDLDMSLRRVGGLRYTSVPAYNEADARLGWRISERMEVALSGRNLLHAQHREFPQSGAAAAANPVMVGRTVQLTLTVRP</sequence>
<evidence type="ECO:0000313" key="14">
    <source>
        <dbReference type="EMBL" id="MDR7268673.1"/>
    </source>
</evidence>
<comment type="subcellular location">
    <subcellularLocation>
        <location evidence="1 10">Cell outer membrane</location>
        <topology evidence="1 10">Multi-pass membrane protein</topology>
    </subcellularLocation>
</comment>
<evidence type="ECO:0000259" key="13">
    <source>
        <dbReference type="Pfam" id="PF07715"/>
    </source>
</evidence>
<comment type="caution">
    <text evidence="14">The sequence shown here is derived from an EMBL/GenBank/DDBJ whole genome shotgun (WGS) entry which is preliminary data.</text>
</comment>
<keyword evidence="15" id="KW-1185">Reference proteome</keyword>
<dbReference type="InterPro" id="IPR037066">
    <property type="entry name" value="Plug_dom_sf"/>
</dbReference>
<keyword evidence="6 11" id="KW-0798">TonB box</keyword>
<evidence type="ECO:0000256" key="3">
    <source>
        <dbReference type="ARBA" id="ARBA00022448"/>
    </source>
</evidence>
<dbReference type="SUPFAM" id="SSF56935">
    <property type="entry name" value="Porins"/>
    <property type="match status" value="1"/>
</dbReference>
<dbReference type="Pfam" id="PF07715">
    <property type="entry name" value="Plug"/>
    <property type="match status" value="1"/>
</dbReference>
<evidence type="ECO:0000313" key="15">
    <source>
        <dbReference type="Proteomes" id="UP001180453"/>
    </source>
</evidence>
<keyword evidence="3 10" id="KW-0813">Transport</keyword>
<gene>
    <name evidence="14" type="ORF">J2X20_001302</name>
</gene>
<evidence type="ECO:0000256" key="9">
    <source>
        <dbReference type="ARBA" id="ARBA00023237"/>
    </source>
</evidence>
<reference evidence="14 15" key="1">
    <citation type="submission" date="2023-07" db="EMBL/GenBank/DDBJ databases">
        <title>Sorghum-associated microbial communities from plants grown in Nebraska, USA.</title>
        <authorList>
            <person name="Schachtman D."/>
        </authorList>
    </citation>
    <scope>NUCLEOTIDE SEQUENCE [LARGE SCALE GENOMIC DNA]</scope>
    <source>
        <strain evidence="14 15">BE314</strain>
    </source>
</reference>
<keyword evidence="4 10" id="KW-1134">Transmembrane beta strand</keyword>
<protein>
    <submittedName>
        <fullName evidence="14">Iron complex outermembrane receptor protein</fullName>
    </submittedName>
</protein>
<evidence type="ECO:0000256" key="4">
    <source>
        <dbReference type="ARBA" id="ARBA00022452"/>
    </source>
</evidence>
<keyword evidence="9 10" id="KW-0998">Cell outer membrane</keyword>
<dbReference type="Gene3D" id="2.170.130.10">
    <property type="entry name" value="TonB-dependent receptor, plug domain"/>
    <property type="match status" value="1"/>
</dbReference>
<keyword evidence="7 10" id="KW-0472">Membrane</keyword>
<dbReference type="InterPro" id="IPR039426">
    <property type="entry name" value="TonB-dep_rcpt-like"/>
</dbReference>
<dbReference type="CDD" id="cd01347">
    <property type="entry name" value="ligand_gated_channel"/>
    <property type="match status" value="1"/>
</dbReference>
<evidence type="ECO:0000256" key="6">
    <source>
        <dbReference type="ARBA" id="ARBA00023077"/>
    </source>
</evidence>
<dbReference type="RefSeq" id="WP_310262554.1">
    <property type="nucleotide sequence ID" value="NZ_JAVDXU010000001.1"/>
</dbReference>
<evidence type="ECO:0000256" key="11">
    <source>
        <dbReference type="RuleBase" id="RU003357"/>
    </source>
</evidence>
<evidence type="ECO:0000256" key="5">
    <source>
        <dbReference type="ARBA" id="ARBA00022692"/>
    </source>
</evidence>
<name>A0ABU1YIM1_ROSSA</name>
<dbReference type="Proteomes" id="UP001180453">
    <property type="component" value="Unassembled WGS sequence"/>
</dbReference>
<evidence type="ECO:0000259" key="12">
    <source>
        <dbReference type="Pfam" id="PF00593"/>
    </source>
</evidence>
<dbReference type="Pfam" id="PF00593">
    <property type="entry name" value="TonB_dep_Rec_b-barrel"/>
    <property type="match status" value="1"/>
</dbReference>
<evidence type="ECO:0000256" key="8">
    <source>
        <dbReference type="ARBA" id="ARBA00023170"/>
    </source>
</evidence>
<evidence type="ECO:0000256" key="7">
    <source>
        <dbReference type="ARBA" id="ARBA00023136"/>
    </source>
</evidence>
<dbReference type="InterPro" id="IPR036942">
    <property type="entry name" value="Beta-barrel_TonB_sf"/>
</dbReference>
<dbReference type="PANTHER" id="PTHR30069:SF40">
    <property type="entry name" value="TONB-DEPENDENT RECEPTOR NMB0964-RELATED"/>
    <property type="match status" value="1"/>
</dbReference>
<keyword evidence="5 10" id="KW-0812">Transmembrane</keyword>
<dbReference type="PANTHER" id="PTHR30069">
    <property type="entry name" value="TONB-DEPENDENT OUTER MEMBRANE RECEPTOR"/>
    <property type="match status" value="1"/>
</dbReference>
<dbReference type="PROSITE" id="PS52016">
    <property type="entry name" value="TONB_DEPENDENT_REC_3"/>
    <property type="match status" value="1"/>
</dbReference>
<dbReference type="InterPro" id="IPR000531">
    <property type="entry name" value="Beta-barrel_TonB"/>
</dbReference>
<dbReference type="InterPro" id="IPR012910">
    <property type="entry name" value="Plug_dom"/>
</dbReference>
<feature type="domain" description="TonB-dependent receptor-like beta-barrel" evidence="12">
    <location>
        <begin position="169"/>
        <end position="584"/>
    </location>
</feature>
<feature type="domain" description="TonB-dependent receptor plug" evidence="13">
    <location>
        <begin position="42"/>
        <end position="149"/>
    </location>
</feature>
<evidence type="ECO:0000256" key="1">
    <source>
        <dbReference type="ARBA" id="ARBA00004571"/>
    </source>
</evidence>
<evidence type="ECO:0000256" key="10">
    <source>
        <dbReference type="PROSITE-ProRule" id="PRU01360"/>
    </source>
</evidence>
<evidence type="ECO:0000256" key="2">
    <source>
        <dbReference type="ARBA" id="ARBA00009810"/>
    </source>
</evidence>
<dbReference type="Gene3D" id="2.40.170.20">
    <property type="entry name" value="TonB-dependent receptor, beta-barrel domain"/>
    <property type="match status" value="1"/>
</dbReference>